<comment type="caution">
    <text evidence="1">The sequence shown here is derived from an EMBL/GenBank/DDBJ whole genome shotgun (WGS) entry which is preliminary data.</text>
</comment>
<organism evidence="1 2">
    <name type="scientific">Haemaphysalis longicornis</name>
    <name type="common">Bush tick</name>
    <dbReference type="NCBI Taxonomy" id="44386"/>
    <lineage>
        <taxon>Eukaryota</taxon>
        <taxon>Metazoa</taxon>
        <taxon>Ecdysozoa</taxon>
        <taxon>Arthropoda</taxon>
        <taxon>Chelicerata</taxon>
        <taxon>Arachnida</taxon>
        <taxon>Acari</taxon>
        <taxon>Parasitiformes</taxon>
        <taxon>Ixodida</taxon>
        <taxon>Ixodoidea</taxon>
        <taxon>Ixodidae</taxon>
        <taxon>Haemaphysalinae</taxon>
        <taxon>Haemaphysalis</taxon>
    </lineage>
</organism>
<gene>
    <name evidence="1" type="ORF">HPB48_013026</name>
</gene>
<evidence type="ECO:0000313" key="1">
    <source>
        <dbReference type="EMBL" id="KAH9377515.1"/>
    </source>
</evidence>
<proteinExistence type="predicted"/>
<dbReference type="VEuPathDB" id="VectorBase:HLOH_065490"/>
<dbReference type="AlphaFoldDB" id="A0A9J6GQ70"/>
<reference evidence="1 2" key="1">
    <citation type="journal article" date="2020" name="Cell">
        <title>Large-Scale Comparative Analyses of Tick Genomes Elucidate Their Genetic Diversity and Vector Capacities.</title>
        <authorList>
            <consortium name="Tick Genome and Microbiome Consortium (TIGMIC)"/>
            <person name="Jia N."/>
            <person name="Wang J."/>
            <person name="Shi W."/>
            <person name="Du L."/>
            <person name="Sun Y."/>
            <person name="Zhan W."/>
            <person name="Jiang J.F."/>
            <person name="Wang Q."/>
            <person name="Zhang B."/>
            <person name="Ji P."/>
            <person name="Bell-Sakyi L."/>
            <person name="Cui X.M."/>
            <person name="Yuan T.T."/>
            <person name="Jiang B.G."/>
            <person name="Yang W.F."/>
            <person name="Lam T.T."/>
            <person name="Chang Q.C."/>
            <person name="Ding S.J."/>
            <person name="Wang X.J."/>
            <person name="Zhu J.G."/>
            <person name="Ruan X.D."/>
            <person name="Zhao L."/>
            <person name="Wei J.T."/>
            <person name="Ye R.Z."/>
            <person name="Que T.C."/>
            <person name="Du C.H."/>
            <person name="Zhou Y.H."/>
            <person name="Cheng J.X."/>
            <person name="Dai P.F."/>
            <person name="Guo W.B."/>
            <person name="Han X.H."/>
            <person name="Huang E.J."/>
            <person name="Li L.F."/>
            <person name="Wei W."/>
            <person name="Gao Y.C."/>
            <person name="Liu J.Z."/>
            <person name="Shao H.Z."/>
            <person name="Wang X."/>
            <person name="Wang C.C."/>
            <person name="Yang T.C."/>
            <person name="Huo Q.B."/>
            <person name="Li W."/>
            <person name="Chen H.Y."/>
            <person name="Chen S.E."/>
            <person name="Zhou L.G."/>
            <person name="Ni X.B."/>
            <person name="Tian J.H."/>
            <person name="Sheng Y."/>
            <person name="Liu T."/>
            <person name="Pan Y.S."/>
            <person name="Xia L.Y."/>
            <person name="Li J."/>
            <person name="Zhao F."/>
            <person name="Cao W.C."/>
        </authorList>
    </citation>
    <scope>NUCLEOTIDE SEQUENCE [LARGE SCALE GENOMIC DNA]</scope>
    <source>
        <strain evidence="1">HaeL-2018</strain>
    </source>
</reference>
<name>A0A9J6GQ70_HAELO</name>
<sequence>MDTEITAQTTEGLECGKNPLQRILDAVQLMAEQMNAFQKFLLEDRAASALRITNLEASVDHVVLTQRTAKRATPCNKPELATLAHQSFENPSTVILLTHQGTSAIALGMAEKRRS</sequence>
<keyword evidence="2" id="KW-1185">Reference proteome</keyword>
<accession>A0A9J6GQ70</accession>
<evidence type="ECO:0000313" key="2">
    <source>
        <dbReference type="Proteomes" id="UP000821853"/>
    </source>
</evidence>
<dbReference type="Proteomes" id="UP000821853">
    <property type="component" value="Unassembled WGS sequence"/>
</dbReference>
<dbReference type="EMBL" id="JABSTR010000008">
    <property type="protein sequence ID" value="KAH9377515.1"/>
    <property type="molecule type" value="Genomic_DNA"/>
</dbReference>
<protein>
    <submittedName>
        <fullName evidence="1">Uncharacterized protein</fullName>
    </submittedName>
</protein>